<dbReference type="PANTHER" id="PTHR30272:SF1">
    <property type="entry name" value="3-HYDROXYACYL-[ACYL-CARRIER-PROTEIN] DEHYDRATASE"/>
    <property type="match status" value="1"/>
</dbReference>
<dbReference type="AlphaFoldDB" id="Q1Q7N4"/>
<dbReference type="InterPro" id="IPR029069">
    <property type="entry name" value="HotDog_dom_sf"/>
</dbReference>
<dbReference type="Pfam" id="PF07977">
    <property type="entry name" value="FabA"/>
    <property type="match status" value="1"/>
</dbReference>
<evidence type="ECO:0000313" key="6">
    <source>
        <dbReference type="Proteomes" id="UP000501926"/>
    </source>
</evidence>
<protein>
    <submittedName>
        <fullName evidence="3">(3R)-hydroxymyristoyl-(Acyl carrier protein) dehydratase</fullName>
    </submittedName>
    <submittedName>
        <fullName evidence="2">Similar to (3R)-hydroxymyristoyl acyl carrier protein dehydrase</fullName>
        <ecNumber evidence="2 3">4.2.1.-</ecNumber>
    </submittedName>
</protein>
<dbReference type="SUPFAM" id="SSF54637">
    <property type="entry name" value="Thioesterase/thiol ester dehydrase-isomerase"/>
    <property type="match status" value="1"/>
</dbReference>
<name>Q1Q7N4_KUEST</name>
<dbReference type="EC" id="4.2.1.-" evidence="2 3"/>
<gene>
    <name evidence="2" type="primary">fabZ</name>
    <name evidence="4" type="synonym">fabZ_1</name>
    <name evidence="3" type="ORF">KsCSTR_40480</name>
    <name evidence="4" type="ORF">KSMBR1_3072</name>
    <name evidence="2" type="ORF">kusta0078</name>
</gene>
<reference evidence="2" key="2">
    <citation type="submission" date="2006-01" db="EMBL/GenBank/DDBJ databases">
        <authorList>
            <person name="Genoscope"/>
        </authorList>
    </citation>
    <scope>NUCLEOTIDE SEQUENCE</scope>
</reference>
<dbReference type="EMBL" id="CT030148">
    <property type="protein sequence ID" value="CAJ70823.1"/>
    <property type="molecule type" value="Genomic_DNA"/>
</dbReference>
<evidence type="ECO:0000313" key="5">
    <source>
        <dbReference type="Proteomes" id="UP000221734"/>
    </source>
</evidence>
<reference evidence="5" key="4">
    <citation type="submission" date="2017-10" db="EMBL/GenBank/DDBJ databases">
        <authorList>
            <person name="Frank J."/>
        </authorList>
    </citation>
    <scope>NUCLEOTIDE SEQUENCE [LARGE SCALE GENOMIC DNA]</scope>
</reference>
<keyword evidence="1 2" id="KW-0456">Lyase</keyword>
<dbReference type="Proteomes" id="UP000501926">
    <property type="component" value="Chromosome"/>
</dbReference>
<dbReference type="EMBL" id="LT934425">
    <property type="protein sequence ID" value="SOH05550.1"/>
    <property type="molecule type" value="Genomic_DNA"/>
</dbReference>
<dbReference type="EMBL" id="CP049055">
    <property type="protein sequence ID" value="QII13427.1"/>
    <property type="molecule type" value="Genomic_DNA"/>
</dbReference>
<dbReference type="InterPro" id="IPR013114">
    <property type="entry name" value="FabA_FabZ"/>
</dbReference>
<reference evidence="4" key="3">
    <citation type="submission" date="2017-10" db="EMBL/GenBank/DDBJ databases">
        <authorList>
            <person name="Banno H."/>
            <person name="Chua N.-H."/>
        </authorList>
    </citation>
    <scope>NUCLEOTIDE SEQUENCE [LARGE SCALE GENOMIC DNA]</scope>
    <source>
        <strain evidence="4">Kuenenia_mbr1_ru-nijmegen</strain>
    </source>
</reference>
<accession>Q1Q7N4</accession>
<dbReference type="CDD" id="cd01288">
    <property type="entry name" value="FabZ"/>
    <property type="match status" value="1"/>
</dbReference>
<evidence type="ECO:0000313" key="3">
    <source>
        <dbReference type="EMBL" id="QII13427.1"/>
    </source>
</evidence>
<organism evidence="2">
    <name type="scientific">Kuenenia stuttgartiensis</name>
    <dbReference type="NCBI Taxonomy" id="174633"/>
    <lineage>
        <taxon>Bacteria</taxon>
        <taxon>Pseudomonadati</taxon>
        <taxon>Planctomycetota</taxon>
        <taxon>Candidatus Brocadiia</taxon>
        <taxon>Candidatus Brocadiales</taxon>
        <taxon>Candidatus Brocadiaceae</taxon>
        <taxon>Candidatus Kuenenia</taxon>
    </lineage>
</organism>
<evidence type="ECO:0000256" key="1">
    <source>
        <dbReference type="ARBA" id="ARBA00023239"/>
    </source>
</evidence>
<dbReference type="Proteomes" id="UP000221734">
    <property type="component" value="Chromosome Kuenenia_stuttgartiensis_MBR1"/>
</dbReference>
<dbReference type="GO" id="GO:0016829">
    <property type="term" value="F:lyase activity"/>
    <property type="evidence" value="ECO:0007669"/>
    <property type="project" value="UniProtKB-KW"/>
</dbReference>
<sequence>MPNDIFINLNTLDLNNTIVDIEGIRSIIPHRYEMEQLSGILQFDPEQKLIVGYKTVSMNEFWIRGHIPNRPLMPGVMMLEAAAQLCSYYYMKTTKDARFLGFGGINDVKFRGKVVPGDNLILIAKNKELRPRRAIFDTQGVVNGKLVFEGVIIGMVV</sequence>
<dbReference type="RefSeq" id="WP_197705219.1">
    <property type="nucleotide sequence ID" value="NZ_CP049055.1"/>
</dbReference>
<evidence type="ECO:0000313" key="2">
    <source>
        <dbReference type="EMBL" id="CAJ70823.1"/>
    </source>
</evidence>
<evidence type="ECO:0000313" key="4">
    <source>
        <dbReference type="EMBL" id="SOH05550.1"/>
    </source>
</evidence>
<proteinExistence type="predicted"/>
<dbReference type="Gene3D" id="3.10.129.10">
    <property type="entry name" value="Hotdog Thioesterase"/>
    <property type="match status" value="1"/>
</dbReference>
<reference evidence="2" key="1">
    <citation type="journal article" date="2006" name="Nature">
        <title>Deciphering the evolution and metabolism of an anammox bacterium from a community genome.</title>
        <authorList>
            <person name="Strous M."/>
            <person name="Pelletier E."/>
            <person name="Mangenot S."/>
            <person name="Rattei T."/>
            <person name="Lehner A."/>
            <person name="Taylor M.W."/>
            <person name="Horn M."/>
            <person name="Daims H."/>
            <person name="Bartol-Mavel D."/>
            <person name="Wincker P."/>
            <person name="Barbe V."/>
            <person name="Fonknechten N."/>
            <person name="Vallenet D."/>
            <person name="Segurens B."/>
            <person name="Schenowitz-Truong C."/>
            <person name="Medigue C."/>
            <person name="Collingro A."/>
            <person name="Snel B."/>
            <person name="Dutilh B.E."/>
            <person name="OpDenCamp H.J.M."/>
            <person name="vanDerDrift C."/>
            <person name="Cirpus I."/>
            <person name="vanDePas-Schoonen K.T."/>
            <person name="Harhangi H.R."/>
            <person name="vanNiftrik L."/>
            <person name="Schmid M."/>
            <person name="Keltjens J."/>
            <person name="vanDeVossenberg J."/>
            <person name="Kartal B."/>
            <person name="Meier H."/>
            <person name="Frishman D."/>
            <person name="Huynen M.A."/>
            <person name="Mewes H."/>
            <person name="Weissenbach J."/>
            <person name="Jetten M.S.M."/>
            <person name="Wagner M."/>
            <person name="LePaslier D."/>
        </authorList>
    </citation>
    <scope>NUCLEOTIDE SEQUENCE</scope>
</reference>
<dbReference type="KEGG" id="kst:KSMBR1_3072"/>
<keyword evidence="5" id="KW-1185">Reference proteome</keyword>
<reference evidence="3 6" key="5">
    <citation type="submission" date="2020-02" db="EMBL/GenBank/DDBJ databases">
        <title>Newly sequenced genome of strain CSTR1 showed variability in Candidatus Kuenenia stuttgartiensis genomes.</title>
        <authorList>
            <person name="Ding C."/>
            <person name="Adrian L."/>
        </authorList>
    </citation>
    <scope>NUCLEOTIDE SEQUENCE [LARGE SCALE GENOMIC DNA]</scope>
    <source>
        <strain evidence="3 6">CSTR1</strain>
    </source>
</reference>
<dbReference type="PANTHER" id="PTHR30272">
    <property type="entry name" value="3-HYDROXYACYL-[ACYL-CARRIER-PROTEIN] DEHYDRATASE"/>
    <property type="match status" value="1"/>
</dbReference>